<dbReference type="GO" id="GO:0046872">
    <property type="term" value="F:metal ion binding"/>
    <property type="evidence" value="ECO:0007669"/>
    <property type="project" value="UniProtKB-KW"/>
</dbReference>
<keyword evidence="5 8" id="KW-0378">Hydrolase</keyword>
<reference evidence="8 9" key="1">
    <citation type="submission" date="2016-10" db="EMBL/GenBank/DDBJ databases">
        <authorList>
            <person name="de Groot N.N."/>
        </authorList>
    </citation>
    <scope>NUCLEOTIDE SEQUENCE [LARGE SCALE GENOMIC DNA]</scope>
    <source>
        <strain evidence="8 9">CGMCC 1.10836</strain>
    </source>
</reference>
<dbReference type="GO" id="GO:0016813">
    <property type="term" value="F:hydrolase activity, acting on carbon-nitrogen (but not peptide) bonds, in linear amidines"/>
    <property type="evidence" value="ECO:0007669"/>
    <property type="project" value="InterPro"/>
</dbReference>
<proteinExistence type="inferred from homology"/>
<comment type="cofactor">
    <cofactor evidence="7">
        <name>Zn(2+)</name>
        <dbReference type="ChEBI" id="CHEBI:29105"/>
    </cofactor>
    <text evidence="7">Binds 2 Zn(2+) ions per subunit.</text>
</comment>
<feature type="binding site" evidence="7">
    <location>
        <position position="84"/>
    </location>
    <ligand>
        <name>Zn(2+)</name>
        <dbReference type="ChEBI" id="CHEBI:29105"/>
        <label>2</label>
    </ligand>
</feature>
<accession>A0A1H8NHB2</accession>
<name>A0A1H8NHB2_9RHOB</name>
<dbReference type="InterPro" id="IPR002933">
    <property type="entry name" value="Peptidase_M20"/>
</dbReference>
<gene>
    <name evidence="8" type="ORF">SAMN05216227_10842</name>
</gene>
<dbReference type="PIRSF" id="PIRSF001235">
    <property type="entry name" value="Amidase_carbamoylase"/>
    <property type="match status" value="1"/>
</dbReference>
<dbReference type="Pfam" id="PF01546">
    <property type="entry name" value="Peptidase_M20"/>
    <property type="match status" value="1"/>
</dbReference>
<protein>
    <submittedName>
        <fullName evidence="8">N-carbamoyl-L-amino-acid hydrolase</fullName>
    </submittedName>
</protein>
<comment type="cofactor">
    <cofactor evidence="1">
        <name>Mn(2+)</name>
        <dbReference type="ChEBI" id="CHEBI:29035"/>
    </cofactor>
</comment>
<dbReference type="RefSeq" id="WP_050518356.1">
    <property type="nucleotide sequence ID" value="NZ_FOCO01000084.1"/>
</dbReference>
<sequence length="395" mass="41563">MIDASRFLSDLHALRSFGAQGTGVIRPAYSAPDIAARDWLAGRMAEAGLAVHFDVMGNLFGLAPAPSLLLGSHSDTQPTGGWLDGALGVIAALEIARASRAAGGPAISVVSFQDEEGRFGGTTGSAVWSGLLPLTEADVVKDSDGVSLSEARSLLGDRVGGDVDPSQFTGFIELHIEQGPTLDTAGEQIGVVTDIVGYREMMLTLTGQQNHAGTTPMALRRDAFQGLSTFNARLNDRLRNVVTPQSVWTIGHVVVAPNASSIVPGQVRFSMQWRDGDKDRLGRMQAVIKATLKKVASEMGLAVEIGPILSLDPTPMDATLRARLEAAAEVLAPDRWRQMPSGALHDATNVARLMPVAMLFVPSIGGISHAFEEDTDEADLVVGLSVLAQAVGVQG</sequence>
<evidence type="ECO:0000256" key="7">
    <source>
        <dbReference type="PIRSR" id="PIRSR001235-1"/>
    </source>
</evidence>
<feature type="binding site" evidence="7">
    <location>
        <position position="116"/>
    </location>
    <ligand>
        <name>Zn(2+)</name>
        <dbReference type="ChEBI" id="CHEBI:29105"/>
        <label>2</label>
    </ligand>
</feature>
<dbReference type="Gene3D" id="3.30.70.360">
    <property type="match status" value="1"/>
</dbReference>
<dbReference type="CDD" id="cd03884">
    <property type="entry name" value="M20_bAS"/>
    <property type="match status" value="1"/>
</dbReference>
<keyword evidence="4 7" id="KW-0479">Metal-binding</keyword>
<comment type="similarity">
    <text evidence="2">Belongs to the peptidase M20 family.</text>
</comment>
<dbReference type="PANTHER" id="PTHR32494">
    <property type="entry name" value="ALLANTOATE DEIMINASE-RELATED"/>
    <property type="match status" value="1"/>
</dbReference>
<dbReference type="PANTHER" id="PTHR32494:SF19">
    <property type="entry name" value="ALLANTOATE DEIMINASE-RELATED"/>
    <property type="match status" value="1"/>
</dbReference>
<evidence type="ECO:0000313" key="8">
    <source>
        <dbReference type="EMBL" id="SEO29010.1"/>
    </source>
</evidence>
<comment type="subunit">
    <text evidence="3">Homodimer.</text>
</comment>
<dbReference type="EMBL" id="FOCO01000084">
    <property type="protein sequence ID" value="SEO29010.1"/>
    <property type="molecule type" value="Genomic_DNA"/>
</dbReference>
<feature type="binding site" evidence="7">
    <location>
        <position position="84"/>
    </location>
    <ligand>
        <name>Zn(2+)</name>
        <dbReference type="ChEBI" id="CHEBI:29105"/>
        <label>1</label>
    </ligand>
</feature>
<dbReference type="Proteomes" id="UP000183002">
    <property type="component" value="Unassembled WGS sequence"/>
</dbReference>
<keyword evidence="7" id="KW-0862">Zinc</keyword>
<feature type="binding site" evidence="7">
    <location>
        <position position="369"/>
    </location>
    <ligand>
        <name>Zn(2+)</name>
        <dbReference type="ChEBI" id="CHEBI:29105"/>
        <label>2</label>
    </ligand>
</feature>
<keyword evidence="6" id="KW-0464">Manganese</keyword>
<feature type="binding site" evidence="7">
    <location>
        <position position="73"/>
    </location>
    <ligand>
        <name>Zn(2+)</name>
        <dbReference type="ChEBI" id="CHEBI:29105"/>
        <label>1</label>
    </ligand>
</feature>
<evidence type="ECO:0000313" key="9">
    <source>
        <dbReference type="Proteomes" id="UP000183002"/>
    </source>
</evidence>
<keyword evidence="9" id="KW-1185">Reference proteome</keyword>
<dbReference type="STRING" id="1077947.SAMN05216227_10842"/>
<dbReference type="InterPro" id="IPR010158">
    <property type="entry name" value="Amidase_Cbmase"/>
</dbReference>
<dbReference type="NCBIfam" id="TIGR01879">
    <property type="entry name" value="hydantase"/>
    <property type="match status" value="1"/>
</dbReference>
<organism evidence="8 9">
    <name type="scientific">Pseudorhodobacter antarcticus</name>
    <dbReference type="NCBI Taxonomy" id="1077947"/>
    <lineage>
        <taxon>Bacteria</taxon>
        <taxon>Pseudomonadati</taxon>
        <taxon>Pseudomonadota</taxon>
        <taxon>Alphaproteobacteria</taxon>
        <taxon>Rhodobacterales</taxon>
        <taxon>Paracoccaceae</taxon>
        <taxon>Pseudorhodobacter</taxon>
    </lineage>
</organism>
<dbReference type="SUPFAM" id="SSF53187">
    <property type="entry name" value="Zn-dependent exopeptidases"/>
    <property type="match status" value="1"/>
</dbReference>
<dbReference type="OrthoDB" id="9808195at2"/>
<evidence type="ECO:0000256" key="4">
    <source>
        <dbReference type="ARBA" id="ARBA00022723"/>
    </source>
</evidence>
<evidence type="ECO:0000256" key="1">
    <source>
        <dbReference type="ARBA" id="ARBA00001936"/>
    </source>
</evidence>
<feature type="binding site" evidence="7">
    <location>
        <position position="175"/>
    </location>
    <ligand>
        <name>Zn(2+)</name>
        <dbReference type="ChEBI" id="CHEBI:29105"/>
        <label>1</label>
    </ligand>
</feature>
<dbReference type="AlphaFoldDB" id="A0A1H8NHB2"/>
<evidence type="ECO:0000256" key="3">
    <source>
        <dbReference type="ARBA" id="ARBA00011738"/>
    </source>
</evidence>
<dbReference type="InterPro" id="IPR036264">
    <property type="entry name" value="Bact_exopeptidase_dim_dom"/>
</dbReference>
<dbReference type="Gene3D" id="3.40.630.10">
    <property type="entry name" value="Zn peptidases"/>
    <property type="match status" value="1"/>
</dbReference>
<dbReference type="SUPFAM" id="SSF55031">
    <property type="entry name" value="Bacterial exopeptidase dimerisation domain"/>
    <property type="match status" value="1"/>
</dbReference>
<evidence type="ECO:0000256" key="2">
    <source>
        <dbReference type="ARBA" id="ARBA00006153"/>
    </source>
</evidence>
<evidence type="ECO:0000256" key="5">
    <source>
        <dbReference type="ARBA" id="ARBA00022801"/>
    </source>
</evidence>
<evidence type="ECO:0000256" key="6">
    <source>
        <dbReference type="ARBA" id="ARBA00023211"/>
    </source>
</evidence>